<proteinExistence type="predicted"/>
<organism evidence="2 3">
    <name type="scientific">Alkalicoccobacillus gibsonii</name>
    <dbReference type="NCBI Taxonomy" id="79881"/>
    <lineage>
        <taxon>Bacteria</taxon>
        <taxon>Bacillati</taxon>
        <taxon>Bacillota</taxon>
        <taxon>Bacilli</taxon>
        <taxon>Bacillales</taxon>
        <taxon>Bacillaceae</taxon>
        <taxon>Alkalicoccobacillus</taxon>
    </lineage>
</organism>
<keyword evidence="1" id="KW-1133">Transmembrane helix</keyword>
<evidence type="ECO:0000313" key="3">
    <source>
        <dbReference type="Proteomes" id="UP001418796"/>
    </source>
</evidence>
<evidence type="ECO:0000256" key="1">
    <source>
        <dbReference type="SAM" id="Phobius"/>
    </source>
</evidence>
<keyword evidence="1" id="KW-0472">Membrane</keyword>
<dbReference type="RefSeq" id="WP_343129703.1">
    <property type="nucleotide sequence ID" value="NZ_JBCITK010000001.1"/>
</dbReference>
<dbReference type="Proteomes" id="UP001418796">
    <property type="component" value="Unassembled WGS sequence"/>
</dbReference>
<gene>
    <name evidence="2" type="ORF">MKY91_05455</name>
</gene>
<feature type="transmembrane region" description="Helical" evidence="1">
    <location>
        <begin position="7"/>
        <end position="24"/>
    </location>
</feature>
<keyword evidence="1" id="KW-0812">Transmembrane</keyword>
<name>A0ABU9VHA6_9BACI</name>
<comment type="caution">
    <text evidence="2">The sequence shown here is derived from an EMBL/GenBank/DDBJ whole genome shotgun (WGS) entry which is preliminary data.</text>
</comment>
<reference evidence="2 3" key="1">
    <citation type="submission" date="2024-03" db="EMBL/GenBank/DDBJ databases">
        <title>Bacilli Hybrid Assemblies.</title>
        <authorList>
            <person name="Kovac J."/>
        </authorList>
    </citation>
    <scope>NUCLEOTIDE SEQUENCE [LARGE SCALE GENOMIC DNA]</scope>
    <source>
        <strain evidence="2 3">FSL R7-0666</strain>
    </source>
</reference>
<accession>A0ABU9VHA6</accession>
<dbReference type="EMBL" id="JBCITK010000001">
    <property type="protein sequence ID" value="MEN0642603.1"/>
    <property type="molecule type" value="Genomic_DNA"/>
</dbReference>
<protein>
    <recommendedName>
        <fullName evidence="4">DUF4878 domain-containing protein</fullName>
    </recommendedName>
</protein>
<sequence length="235" mass="27710">MSKRRTLFCLIGIISAVTLSYFFFTQLKKTGPEERLNQYLQQLQQTDFPFRSDDVLAFIDSSKVDDEFLVLIEQQLDEFEPFEGYVIGEVHEQGEDEVYIPVTIEWDEYWEHEFEFHLRQDNNDWMIVPNIETISSLVQSTSPPTVYVQTSLNYVNTFKNNTNTQIQFETSPLFYYTLLGLPYEVRYDATNQAFTLPMIVWNQAFHPTPEGWALFPDGTDTTFEPYLFDVYNELE</sequence>
<evidence type="ECO:0008006" key="4">
    <source>
        <dbReference type="Google" id="ProtNLM"/>
    </source>
</evidence>
<keyword evidence="3" id="KW-1185">Reference proteome</keyword>
<evidence type="ECO:0000313" key="2">
    <source>
        <dbReference type="EMBL" id="MEN0642603.1"/>
    </source>
</evidence>